<feature type="transmembrane region" description="Helical" evidence="1">
    <location>
        <begin position="35"/>
        <end position="55"/>
    </location>
</feature>
<keyword evidence="1" id="KW-0812">Transmembrane</keyword>
<feature type="transmembrane region" description="Helical" evidence="1">
    <location>
        <begin position="7"/>
        <end position="29"/>
    </location>
</feature>
<protein>
    <submittedName>
        <fullName evidence="2">Uncharacterized protein</fullName>
    </submittedName>
</protein>
<dbReference type="Proteomes" id="UP000199702">
    <property type="component" value="Unassembled WGS sequence"/>
</dbReference>
<evidence type="ECO:0000256" key="1">
    <source>
        <dbReference type="SAM" id="Phobius"/>
    </source>
</evidence>
<name>A0A1H6XT27_9FLAO</name>
<dbReference type="RefSeq" id="WP_091315603.1">
    <property type="nucleotide sequence ID" value="NZ_CBCSJU010000010.1"/>
</dbReference>
<accession>A0A1H6XT27</accession>
<keyword evidence="1" id="KW-1133">Transmembrane helix</keyword>
<dbReference type="OrthoDB" id="1179771at2"/>
<dbReference type="EMBL" id="FNYA01000010">
    <property type="protein sequence ID" value="SEJ32213.1"/>
    <property type="molecule type" value="Genomic_DNA"/>
</dbReference>
<evidence type="ECO:0000313" key="2">
    <source>
        <dbReference type="EMBL" id="SEJ32213.1"/>
    </source>
</evidence>
<gene>
    <name evidence="2" type="ORF">SAMN05660918_0008</name>
</gene>
<dbReference type="AlphaFoldDB" id="A0A1H6XT27"/>
<proteinExistence type="predicted"/>
<organism evidence="2 3">
    <name type="scientific">Flavobacterium terrigena</name>
    <dbReference type="NCBI Taxonomy" id="402734"/>
    <lineage>
        <taxon>Bacteria</taxon>
        <taxon>Pseudomonadati</taxon>
        <taxon>Bacteroidota</taxon>
        <taxon>Flavobacteriia</taxon>
        <taxon>Flavobacteriales</taxon>
        <taxon>Flavobacteriaceae</taxon>
        <taxon>Flavobacterium</taxon>
    </lineage>
</organism>
<keyword evidence="1" id="KW-0472">Membrane</keyword>
<sequence>MSKQTKSLVFNMLGFLVLFIALRFIVATYTGFTSWQIPLAAFVVATILAPKFQVVRTNEGEKLFMKWLFIKGVKEIK</sequence>
<reference evidence="3" key="1">
    <citation type="submission" date="2016-10" db="EMBL/GenBank/DDBJ databases">
        <authorList>
            <person name="Varghese N."/>
            <person name="Submissions S."/>
        </authorList>
    </citation>
    <scope>NUCLEOTIDE SEQUENCE [LARGE SCALE GENOMIC DNA]</scope>
    <source>
        <strain evidence="3">DSM 17934</strain>
    </source>
</reference>
<keyword evidence="3" id="KW-1185">Reference proteome</keyword>
<dbReference type="STRING" id="402734.SAMN05660918_0008"/>
<evidence type="ECO:0000313" key="3">
    <source>
        <dbReference type="Proteomes" id="UP000199702"/>
    </source>
</evidence>